<protein>
    <submittedName>
        <fullName evidence="10">Prenylcysteine oxidase</fullName>
    </submittedName>
</protein>
<evidence type="ECO:0000256" key="7">
    <source>
        <dbReference type="ARBA" id="ARBA00023180"/>
    </source>
</evidence>
<keyword evidence="5" id="KW-0274">FAD</keyword>
<gene>
    <name evidence="10" type="primary">PCYOX1_5</name>
</gene>
<dbReference type="InterPro" id="IPR036188">
    <property type="entry name" value="FAD/NAD-bd_sf"/>
</dbReference>
<comment type="similarity">
    <text evidence="2">Belongs to the prenylcysteine oxidase family.</text>
</comment>
<evidence type="ECO:0000256" key="1">
    <source>
        <dbReference type="ARBA" id="ARBA00001974"/>
    </source>
</evidence>
<sequence length="472" mass="53846">MKYSMKMVIWFLTLLKCTSQSDLNIAIIGGGIGGTSCAYFLKEIFKDLVNLSIYEGNKVGGRLATVIMSDGNEYETGGSVIHQRNNYMFNFVSNLGLQKRKSVFKNERLGLHNGKDFDFIENDNYYVNLMNILWRYGYSVKRLQEFINSMLDKFERIYELQTNSISFDSTYDLLKAMDPSFINYLNISVKDAYMNEEHFSESLITELVQASLRVNYGQNTNVHEFVGSVSMAGMDGSLWSVKGGNKRVAEKLLEKSKAHLVPEYVVQITKNNDSYTLLTNYKKKATYDYVVFAAPLAENQKIPITFSNMPLALNKVGKYHQTVSTLVVGEIKRTKFSPISDGDLLPITIISNNENEFFNSISNVEGVNETGSLNVWKIFSQQPLSNNQIDYLFENISDVKVADWLAYPHYKVPTESQSFHIADRLYHINAIEWVASAMEMSCIGAKNVALLIKKHFYNKELNETTKWSHMEL</sequence>
<evidence type="ECO:0000256" key="2">
    <source>
        <dbReference type="ARBA" id="ARBA00009967"/>
    </source>
</evidence>
<dbReference type="SUPFAM" id="SSF51905">
    <property type="entry name" value="FAD/NAD(P)-binding domain"/>
    <property type="match status" value="1"/>
</dbReference>
<evidence type="ECO:0000256" key="4">
    <source>
        <dbReference type="ARBA" id="ARBA00022729"/>
    </source>
</evidence>
<dbReference type="Pfam" id="PF13450">
    <property type="entry name" value="NAD_binding_8"/>
    <property type="match status" value="1"/>
</dbReference>
<dbReference type="InterPro" id="IPR017046">
    <property type="entry name" value="Prenylcysteine_Oxase1"/>
</dbReference>
<evidence type="ECO:0000259" key="9">
    <source>
        <dbReference type="Pfam" id="PF07156"/>
    </source>
</evidence>
<feature type="signal peptide" evidence="8">
    <location>
        <begin position="1"/>
        <end position="20"/>
    </location>
</feature>
<keyword evidence="4 8" id="KW-0732">Signal</keyword>
<dbReference type="PANTHER" id="PTHR15944:SF0">
    <property type="entry name" value="PRENYLCYSTEINE LYASE DOMAIN-CONTAINING PROTEIN"/>
    <property type="match status" value="1"/>
</dbReference>
<dbReference type="Gene3D" id="3.50.50.60">
    <property type="entry name" value="FAD/NAD(P)-binding domain"/>
    <property type="match status" value="1"/>
</dbReference>
<feature type="domain" description="Prenylcysteine lyase" evidence="9">
    <location>
        <begin position="120"/>
        <end position="460"/>
    </location>
</feature>
<dbReference type="OrthoDB" id="437369at2759"/>
<reference evidence="10" key="1">
    <citation type="submission" date="2017-10" db="EMBL/GenBank/DDBJ databases">
        <title>Transcriptome Assembly of Sugarcane Aphid Adults.</title>
        <authorList>
            <person name="Scully E.D."/>
            <person name="Palmer N.A."/>
            <person name="Geib S.M."/>
            <person name="Sarath G."/>
            <person name="Sattler S.E."/>
        </authorList>
    </citation>
    <scope>NUCLEOTIDE SEQUENCE</scope>
    <source>
        <tissue evidence="10">Whole body</tissue>
    </source>
</reference>
<feature type="chain" id="PRO_5014173317" evidence="8">
    <location>
        <begin position="21"/>
        <end position="472"/>
    </location>
</feature>
<name>A0A2H8TN83_9HEMI</name>
<dbReference type="GO" id="GO:0030327">
    <property type="term" value="P:prenylated protein catabolic process"/>
    <property type="evidence" value="ECO:0007669"/>
    <property type="project" value="TreeGrafter"/>
</dbReference>
<dbReference type="PANTHER" id="PTHR15944">
    <property type="entry name" value="FARNESYLCYSTEINE LYASE"/>
    <property type="match status" value="1"/>
</dbReference>
<proteinExistence type="inferred from homology"/>
<keyword evidence="6" id="KW-0560">Oxidoreductase</keyword>
<dbReference type="AlphaFoldDB" id="A0A2H8TN83"/>
<evidence type="ECO:0000256" key="5">
    <source>
        <dbReference type="ARBA" id="ARBA00022827"/>
    </source>
</evidence>
<comment type="cofactor">
    <cofactor evidence="1">
        <name>FAD</name>
        <dbReference type="ChEBI" id="CHEBI:57692"/>
    </cofactor>
</comment>
<organism evidence="10">
    <name type="scientific">Melanaphis sacchari</name>
    <dbReference type="NCBI Taxonomy" id="742174"/>
    <lineage>
        <taxon>Eukaryota</taxon>
        <taxon>Metazoa</taxon>
        <taxon>Ecdysozoa</taxon>
        <taxon>Arthropoda</taxon>
        <taxon>Hexapoda</taxon>
        <taxon>Insecta</taxon>
        <taxon>Pterygota</taxon>
        <taxon>Neoptera</taxon>
        <taxon>Paraneoptera</taxon>
        <taxon>Hemiptera</taxon>
        <taxon>Sternorrhyncha</taxon>
        <taxon>Aphidomorpha</taxon>
        <taxon>Aphidoidea</taxon>
        <taxon>Aphididae</taxon>
        <taxon>Aphidini</taxon>
        <taxon>Melanaphis</taxon>
    </lineage>
</organism>
<evidence type="ECO:0000313" key="10">
    <source>
        <dbReference type="EMBL" id="MBW15450.1"/>
    </source>
</evidence>
<dbReference type="GO" id="GO:0030328">
    <property type="term" value="P:prenylcysteine catabolic process"/>
    <property type="evidence" value="ECO:0007669"/>
    <property type="project" value="InterPro"/>
</dbReference>
<accession>A0A2H8TN83</accession>
<keyword evidence="3" id="KW-0285">Flavoprotein</keyword>
<dbReference type="EMBL" id="GFXV01003645">
    <property type="protein sequence ID" value="MBW15450.1"/>
    <property type="molecule type" value="Transcribed_RNA"/>
</dbReference>
<dbReference type="InterPro" id="IPR010795">
    <property type="entry name" value="Prenylcys_lyase"/>
</dbReference>
<evidence type="ECO:0000256" key="3">
    <source>
        <dbReference type="ARBA" id="ARBA00022630"/>
    </source>
</evidence>
<dbReference type="Pfam" id="PF07156">
    <property type="entry name" value="Prenylcys_lyase"/>
    <property type="match status" value="1"/>
</dbReference>
<evidence type="ECO:0000256" key="8">
    <source>
        <dbReference type="SAM" id="SignalP"/>
    </source>
</evidence>
<dbReference type="GO" id="GO:0001735">
    <property type="term" value="F:prenylcysteine oxidase activity"/>
    <property type="evidence" value="ECO:0007669"/>
    <property type="project" value="InterPro"/>
</dbReference>
<evidence type="ECO:0000256" key="6">
    <source>
        <dbReference type="ARBA" id="ARBA00023002"/>
    </source>
</evidence>
<keyword evidence="7" id="KW-0325">Glycoprotein</keyword>